<dbReference type="SUPFAM" id="SSF50630">
    <property type="entry name" value="Acid proteases"/>
    <property type="match status" value="1"/>
</dbReference>
<dbReference type="InterPro" id="IPR033121">
    <property type="entry name" value="PEPTIDASE_A1"/>
</dbReference>
<evidence type="ECO:0000256" key="1">
    <source>
        <dbReference type="ARBA" id="ARBA00007447"/>
    </source>
</evidence>
<dbReference type="OrthoDB" id="771136at2759"/>
<sequence>MHLLHKTVTIVLLFLFVKYLKCNAEFESSSFNIKIAKHKSPFEVLINSVKELKTYGIDFTNILTENRTNDSVALYRYLDNEYYAQIRVGKPSQPMNVAFDTAWTATWLMSEQCPWTTIGCIGHDKYDHSKSNLYKKDGRQFKIEDEGYNLTGFFSYDVLYVSHINVTDQMFVEMTSVPYTYIFSKLDGVIGLGLQIDAYVPFFYNLIQQKKIENPLFSIYLNRDKQSDHGGNIILGFIEKRHIHSHKDSNNQTIYDDILYLPIKSGTYWQFDLDKVFLNGSKDANITLCSSGCTALTDTSSNSIYGPKDQVDQIHNNINAKPWLLGRYSVACDTISKLPEIIFYIGGKPFSLKGRDYTIQMTWHSLSICLSAFIGDNSLNNMWGLGGAFLSEYYSIYDLGNKQIGFVKAA</sequence>
<keyword evidence="7" id="KW-1185">Reference proteome</keyword>
<evidence type="ECO:0000313" key="7">
    <source>
        <dbReference type="Proteomes" id="UP000625711"/>
    </source>
</evidence>
<feature type="signal peptide" evidence="4">
    <location>
        <begin position="1"/>
        <end position="24"/>
    </location>
</feature>
<evidence type="ECO:0000259" key="5">
    <source>
        <dbReference type="PROSITE" id="PS51767"/>
    </source>
</evidence>
<comment type="similarity">
    <text evidence="1">Belongs to the peptidase A1 family.</text>
</comment>
<accession>A0A834I5Y8</accession>
<feature type="chain" id="PRO_5032536531" description="Peptidase A1 domain-containing protein" evidence="4">
    <location>
        <begin position="25"/>
        <end position="410"/>
    </location>
</feature>
<dbReference type="Proteomes" id="UP000625711">
    <property type="component" value="Unassembled WGS sequence"/>
</dbReference>
<evidence type="ECO:0000256" key="4">
    <source>
        <dbReference type="SAM" id="SignalP"/>
    </source>
</evidence>
<keyword evidence="4" id="KW-0732">Signal</keyword>
<feature type="disulfide bond" evidence="3">
    <location>
        <begin position="332"/>
        <end position="369"/>
    </location>
</feature>
<name>A0A834I5Y8_RHYFE</name>
<feature type="disulfide bond" evidence="3">
    <location>
        <begin position="113"/>
        <end position="120"/>
    </location>
</feature>
<dbReference type="PANTHER" id="PTHR47966">
    <property type="entry name" value="BETA-SITE APP-CLEAVING ENZYME, ISOFORM A-RELATED"/>
    <property type="match status" value="1"/>
</dbReference>
<dbReference type="FunFam" id="2.40.70.10:FF:000008">
    <property type="entry name" value="Cathepsin D"/>
    <property type="match status" value="1"/>
</dbReference>
<evidence type="ECO:0000256" key="2">
    <source>
        <dbReference type="PIRSR" id="PIRSR601461-1"/>
    </source>
</evidence>
<comment type="caution">
    <text evidence="6">The sequence shown here is derived from an EMBL/GenBank/DDBJ whole genome shotgun (WGS) entry which is preliminary data.</text>
</comment>
<proteinExistence type="inferred from homology"/>
<dbReference type="EMBL" id="JAACXV010014401">
    <property type="protein sequence ID" value="KAF7267657.1"/>
    <property type="molecule type" value="Genomic_DNA"/>
</dbReference>
<dbReference type="GO" id="GO:0004190">
    <property type="term" value="F:aspartic-type endopeptidase activity"/>
    <property type="evidence" value="ECO:0007669"/>
    <property type="project" value="InterPro"/>
</dbReference>
<organism evidence="6 7">
    <name type="scientific">Rhynchophorus ferrugineus</name>
    <name type="common">Red palm weevil</name>
    <name type="synonym">Curculio ferrugineus</name>
    <dbReference type="NCBI Taxonomy" id="354439"/>
    <lineage>
        <taxon>Eukaryota</taxon>
        <taxon>Metazoa</taxon>
        <taxon>Ecdysozoa</taxon>
        <taxon>Arthropoda</taxon>
        <taxon>Hexapoda</taxon>
        <taxon>Insecta</taxon>
        <taxon>Pterygota</taxon>
        <taxon>Neoptera</taxon>
        <taxon>Endopterygota</taxon>
        <taxon>Coleoptera</taxon>
        <taxon>Polyphaga</taxon>
        <taxon>Cucujiformia</taxon>
        <taxon>Curculionidae</taxon>
        <taxon>Dryophthorinae</taxon>
        <taxon>Rhynchophorus</taxon>
    </lineage>
</organism>
<dbReference type="InterPro" id="IPR001461">
    <property type="entry name" value="Aspartic_peptidase_A1"/>
</dbReference>
<reference evidence="6" key="1">
    <citation type="submission" date="2020-08" db="EMBL/GenBank/DDBJ databases">
        <title>Genome sequencing and assembly of the red palm weevil Rhynchophorus ferrugineus.</title>
        <authorList>
            <person name="Dias G.B."/>
            <person name="Bergman C.M."/>
            <person name="Manee M."/>
        </authorList>
    </citation>
    <scope>NUCLEOTIDE SEQUENCE</scope>
    <source>
        <strain evidence="6">AA-2017</strain>
        <tissue evidence="6">Whole larva</tissue>
    </source>
</reference>
<dbReference type="GO" id="GO:0005764">
    <property type="term" value="C:lysosome"/>
    <property type="evidence" value="ECO:0007669"/>
    <property type="project" value="TreeGrafter"/>
</dbReference>
<evidence type="ECO:0000313" key="6">
    <source>
        <dbReference type="EMBL" id="KAF7267657.1"/>
    </source>
</evidence>
<dbReference type="PROSITE" id="PS51767">
    <property type="entry name" value="PEPTIDASE_A1"/>
    <property type="match status" value="1"/>
</dbReference>
<dbReference type="InterPro" id="IPR021109">
    <property type="entry name" value="Peptidase_aspartic_dom_sf"/>
</dbReference>
<feature type="active site" evidence="2">
    <location>
        <position position="100"/>
    </location>
</feature>
<dbReference type="Gene3D" id="2.40.70.10">
    <property type="entry name" value="Acid Proteases"/>
    <property type="match status" value="2"/>
</dbReference>
<protein>
    <recommendedName>
        <fullName evidence="5">Peptidase A1 domain-containing protein</fullName>
    </recommendedName>
</protein>
<dbReference type="AlphaFoldDB" id="A0A834I5Y8"/>
<dbReference type="PANTHER" id="PTHR47966:SF51">
    <property type="entry name" value="BETA-SITE APP-CLEAVING ENZYME, ISOFORM A-RELATED"/>
    <property type="match status" value="1"/>
</dbReference>
<keyword evidence="3" id="KW-1015">Disulfide bond</keyword>
<dbReference type="GO" id="GO:0006508">
    <property type="term" value="P:proteolysis"/>
    <property type="evidence" value="ECO:0007669"/>
    <property type="project" value="InterPro"/>
</dbReference>
<gene>
    <name evidence="6" type="ORF">GWI33_019146</name>
</gene>
<dbReference type="FunFam" id="2.40.70.10:FF:000044">
    <property type="entry name" value="Lysosomal aspartic protease"/>
    <property type="match status" value="1"/>
</dbReference>
<feature type="domain" description="Peptidase A1" evidence="5">
    <location>
        <begin position="82"/>
        <end position="407"/>
    </location>
</feature>
<dbReference type="Pfam" id="PF00026">
    <property type="entry name" value="Asp"/>
    <property type="match status" value="1"/>
</dbReference>
<evidence type="ECO:0000256" key="3">
    <source>
        <dbReference type="PIRSR" id="PIRSR601461-2"/>
    </source>
</evidence>
<feature type="active site" evidence="2">
    <location>
        <position position="298"/>
    </location>
</feature>
<dbReference type="PRINTS" id="PR00792">
    <property type="entry name" value="PEPSIN"/>
</dbReference>